<gene>
    <name evidence="1" type="ORF">PG986_000818</name>
</gene>
<evidence type="ECO:0000313" key="2">
    <source>
        <dbReference type="Proteomes" id="UP001391051"/>
    </source>
</evidence>
<dbReference type="Proteomes" id="UP001391051">
    <property type="component" value="Unassembled WGS sequence"/>
</dbReference>
<dbReference type="RefSeq" id="XP_066705933.1">
    <property type="nucleotide sequence ID" value="XM_066837040.1"/>
</dbReference>
<evidence type="ECO:0000313" key="1">
    <source>
        <dbReference type="EMBL" id="KAK7966541.1"/>
    </source>
</evidence>
<comment type="caution">
    <text evidence="1">The sequence shown here is derived from an EMBL/GenBank/DDBJ whole genome shotgun (WGS) entry which is preliminary data.</text>
</comment>
<keyword evidence="2" id="KW-1185">Reference proteome</keyword>
<reference evidence="1 2" key="1">
    <citation type="submission" date="2023-01" db="EMBL/GenBank/DDBJ databases">
        <title>Analysis of 21 Apiospora genomes using comparative genomics revels a genus with tremendous synthesis potential of carbohydrate active enzymes and secondary metabolites.</title>
        <authorList>
            <person name="Sorensen T."/>
        </authorList>
    </citation>
    <scope>NUCLEOTIDE SEQUENCE [LARGE SCALE GENOMIC DNA]</scope>
    <source>
        <strain evidence="1 2">CBS 24483</strain>
    </source>
</reference>
<accession>A0ABR1QW42</accession>
<dbReference type="GeneID" id="92070102"/>
<protein>
    <submittedName>
        <fullName evidence="1">Uncharacterized protein</fullName>
    </submittedName>
</protein>
<proteinExistence type="predicted"/>
<name>A0ABR1QW42_9PEZI</name>
<organism evidence="1 2">
    <name type="scientific">Apiospora aurea</name>
    <dbReference type="NCBI Taxonomy" id="335848"/>
    <lineage>
        <taxon>Eukaryota</taxon>
        <taxon>Fungi</taxon>
        <taxon>Dikarya</taxon>
        <taxon>Ascomycota</taxon>
        <taxon>Pezizomycotina</taxon>
        <taxon>Sordariomycetes</taxon>
        <taxon>Xylariomycetidae</taxon>
        <taxon>Amphisphaeriales</taxon>
        <taxon>Apiosporaceae</taxon>
        <taxon>Apiospora</taxon>
    </lineage>
</organism>
<sequence>MPGMDSWTLLEEAIHIPKQDGNENARRRAVHEVRILTANEDKHHGAELAVAVAKRPLHLEDGHHQALHTTLSSAIVELPILASQVSGFLLAFETCTEYTAVGDEEAATAATRVSCTSHEIRSGGGEIVSWLLMKGRPASEANAHHRTPHLTVCMRDLLELPKADLGKVGDDKVLAMRQHGQIDREAANGNAVEVTPCYQEKTKVSSELRKDMRIVARAWLRYCQPPQDQPRRMHSRSDAG</sequence>
<dbReference type="EMBL" id="JAQQWE010000001">
    <property type="protein sequence ID" value="KAK7966541.1"/>
    <property type="molecule type" value="Genomic_DNA"/>
</dbReference>